<name>A0A6J5SUA4_9CAUD</name>
<evidence type="ECO:0000313" key="2">
    <source>
        <dbReference type="EMBL" id="CAB4219132.1"/>
    </source>
</evidence>
<dbReference type="InterPro" id="IPR037138">
    <property type="entry name" value="His_deacetylse_dom_sf"/>
</dbReference>
<dbReference type="InterPro" id="IPR000286">
    <property type="entry name" value="HDACs"/>
</dbReference>
<dbReference type="Pfam" id="PF00850">
    <property type="entry name" value="Hist_deacetyl"/>
    <property type="match status" value="1"/>
</dbReference>
<accession>A0A6J5SUA4</accession>
<dbReference type="SUPFAM" id="SSF52768">
    <property type="entry name" value="Arginase/deacetylase"/>
    <property type="match status" value="1"/>
</dbReference>
<dbReference type="Gene3D" id="3.40.800.20">
    <property type="entry name" value="Histone deacetylase domain"/>
    <property type="match status" value="1"/>
</dbReference>
<dbReference type="InterPro" id="IPR023696">
    <property type="entry name" value="Ureohydrolase_dom_sf"/>
</dbReference>
<dbReference type="InterPro" id="IPR023801">
    <property type="entry name" value="His_deacetylse_dom"/>
</dbReference>
<reference evidence="2" key="1">
    <citation type="submission" date="2020-05" db="EMBL/GenBank/DDBJ databases">
        <authorList>
            <person name="Chiriac C."/>
            <person name="Salcher M."/>
            <person name="Ghai R."/>
            <person name="Kavagutti S V."/>
        </authorList>
    </citation>
    <scope>NUCLEOTIDE SEQUENCE</scope>
</reference>
<evidence type="ECO:0000259" key="1">
    <source>
        <dbReference type="Pfam" id="PF00850"/>
    </source>
</evidence>
<sequence>MQSKVSKLLWYIILSMRSKKIKTFYTPKQVLENDKTSNYSKSPLKPKLLLAYLKQKKLLGNFSITDDFKPFTKTDFRMAHHKSYVDDFFNGTGLCSSNSLAWSKQFAESIKYTNSSLYSAIRNSIVNPKQVSFSPTSGFHHARPSGGSGFCTFSGQVIASLKIYNEFELSGAYLDLDGHFGNSIEDSRAFCKKLNKAVPLNFNINPQGYDSDYLADLAKWLERLKYAILTDRIHYVVWCHGADSHADDNLGRQCDTEHWIACSTLFWKWVKEMDGLLGRPLPVSCALFGGYRDDDYNSVLSLHTGDFVECFKELLEVDVKYTIEVSPRQKIGYGDGTRLYRKRRIVDQEV</sequence>
<feature type="domain" description="Histone deacetylase" evidence="1">
    <location>
        <begin position="43"/>
        <end position="186"/>
    </location>
</feature>
<dbReference type="PRINTS" id="PR01270">
    <property type="entry name" value="HDASUPER"/>
</dbReference>
<protein>
    <submittedName>
        <fullName evidence="2">Histone deacetylase domain containing protein</fullName>
    </submittedName>
</protein>
<organism evidence="2">
    <name type="scientific">uncultured Caudovirales phage</name>
    <dbReference type="NCBI Taxonomy" id="2100421"/>
    <lineage>
        <taxon>Viruses</taxon>
        <taxon>Duplodnaviria</taxon>
        <taxon>Heunggongvirae</taxon>
        <taxon>Uroviricota</taxon>
        <taxon>Caudoviricetes</taxon>
        <taxon>Peduoviridae</taxon>
        <taxon>Maltschvirus</taxon>
        <taxon>Maltschvirus maltsch</taxon>
    </lineage>
</organism>
<gene>
    <name evidence="2" type="ORF">UFOVP1604_215</name>
</gene>
<proteinExistence type="predicted"/>
<dbReference type="EMBL" id="LR797474">
    <property type="protein sequence ID" value="CAB4219132.1"/>
    <property type="molecule type" value="Genomic_DNA"/>
</dbReference>